<evidence type="ECO:0000313" key="4">
    <source>
        <dbReference type="Proteomes" id="UP001589783"/>
    </source>
</evidence>
<feature type="region of interest" description="Disordered" evidence="1">
    <location>
        <begin position="1"/>
        <end position="20"/>
    </location>
</feature>
<dbReference type="Proteomes" id="UP001589783">
    <property type="component" value="Unassembled WGS sequence"/>
</dbReference>
<keyword evidence="2" id="KW-0472">Membrane</keyword>
<evidence type="ECO:0000256" key="1">
    <source>
        <dbReference type="SAM" id="MobiDB-lite"/>
    </source>
</evidence>
<proteinExistence type="predicted"/>
<dbReference type="Pfam" id="PF09656">
    <property type="entry name" value="PGPGW"/>
    <property type="match status" value="1"/>
</dbReference>
<organism evidence="3 4">
    <name type="scientific">Gordonia phosphorivorans</name>
    <dbReference type="NCBI Taxonomy" id="1056982"/>
    <lineage>
        <taxon>Bacteria</taxon>
        <taxon>Bacillati</taxon>
        <taxon>Actinomycetota</taxon>
        <taxon>Actinomycetes</taxon>
        <taxon>Mycobacteriales</taxon>
        <taxon>Gordoniaceae</taxon>
        <taxon>Gordonia</taxon>
    </lineage>
</organism>
<name>A0ABV6HAX2_9ACTN</name>
<dbReference type="InterPro" id="IPR013434">
    <property type="entry name" value="CHP02611"/>
</dbReference>
<keyword evidence="2" id="KW-0812">Transmembrane</keyword>
<sequence>MGVDVVGAGEERWGPSMDAESVNVEARDVPVADPRPERRNRTRRQRLKIRFRQERYKMRLNPHWNRTYRAGVGAVGTLMILCGAVMVPLPTPGFGWILIFLGLAVLSSEFVWAQRLSHWVRRGYDWVRHHYNRLSLPAKIGAIVALVILLLVILWLFGMFGTAASWVGIERDWLRGPIMG</sequence>
<keyword evidence="4" id="KW-1185">Reference proteome</keyword>
<feature type="transmembrane region" description="Helical" evidence="2">
    <location>
        <begin position="67"/>
        <end position="87"/>
    </location>
</feature>
<dbReference type="NCBIfam" id="TIGR02611">
    <property type="entry name" value="TIGR02611 family protein"/>
    <property type="match status" value="1"/>
</dbReference>
<gene>
    <name evidence="3" type="ORF">ACFFJD_10755</name>
</gene>
<comment type="caution">
    <text evidence="3">The sequence shown here is derived from an EMBL/GenBank/DDBJ whole genome shotgun (WGS) entry which is preliminary data.</text>
</comment>
<evidence type="ECO:0000313" key="3">
    <source>
        <dbReference type="EMBL" id="MFC0315325.1"/>
    </source>
</evidence>
<protein>
    <submittedName>
        <fullName evidence="3">TIGR02611 family protein</fullName>
    </submittedName>
</protein>
<dbReference type="InterPro" id="IPR019099">
    <property type="entry name" value="Uncharacterised_PGPGW_TM"/>
</dbReference>
<keyword evidence="2" id="KW-1133">Transmembrane helix</keyword>
<feature type="transmembrane region" description="Helical" evidence="2">
    <location>
        <begin position="134"/>
        <end position="157"/>
    </location>
</feature>
<evidence type="ECO:0000256" key="2">
    <source>
        <dbReference type="SAM" id="Phobius"/>
    </source>
</evidence>
<dbReference type="RefSeq" id="WP_382363915.1">
    <property type="nucleotide sequence ID" value="NZ_JBHLWV010000020.1"/>
</dbReference>
<feature type="transmembrane region" description="Helical" evidence="2">
    <location>
        <begin position="93"/>
        <end position="113"/>
    </location>
</feature>
<dbReference type="EMBL" id="JBHLWV010000020">
    <property type="protein sequence ID" value="MFC0315325.1"/>
    <property type="molecule type" value="Genomic_DNA"/>
</dbReference>
<accession>A0ABV6HAX2</accession>
<reference evidence="3 4" key="1">
    <citation type="submission" date="2024-09" db="EMBL/GenBank/DDBJ databases">
        <authorList>
            <person name="Sun Q."/>
            <person name="Mori K."/>
        </authorList>
    </citation>
    <scope>NUCLEOTIDE SEQUENCE [LARGE SCALE GENOMIC DNA]</scope>
    <source>
        <strain evidence="3 4">CCM 7957</strain>
    </source>
</reference>